<protein>
    <recommendedName>
        <fullName evidence="3">Phage tail protein</fullName>
    </recommendedName>
</protein>
<dbReference type="Pfam" id="PF24175">
    <property type="entry name" value="SU10_adaptor"/>
    <property type="match status" value="1"/>
</dbReference>
<name>A0ABT4ZI15_9RHOB</name>
<accession>A0ABT4ZI15</accession>
<proteinExistence type="predicted"/>
<evidence type="ECO:0000313" key="1">
    <source>
        <dbReference type="EMBL" id="MDB6179002.1"/>
    </source>
</evidence>
<dbReference type="RefSeq" id="WP_271890118.1">
    <property type="nucleotide sequence ID" value="NZ_JAQBIE010000024.1"/>
</dbReference>
<dbReference type="Proteomes" id="UP001165641">
    <property type="component" value="Unassembled WGS sequence"/>
</dbReference>
<evidence type="ECO:0000313" key="2">
    <source>
        <dbReference type="Proteomes" id="UP001165641"/>
    </source>
</evidence>
<comment type="caution">
    <text evidence="1">The sequence shown here is derived from an EMBL/GenBank/DDBJ whole genome shotgun (WGS) entry which is preliminary data.</text>
</comment>
<evidence type="ECO:0008006" key="3">
    <source>
        <dbReference type="Google" id="ProtNLM"/>
    </source>
</evidence>
<sequence>MAFTAASVMKRANTILQDVGAVRWTAPELRDWLNEAQRAIVLAKPNALSGSVTLTLASGTKQTIPAQYTVLSRVVRNVGNGNRAVRTMARREILDSQIPGWHDTATLPFAASVQYVWQDPMSPREFYVVPGNDGNGEVEALVGRNPTDIPLAPGGGLDIDDYTTTSEFEDIYQGILLDFVLFRAFSKDGDAPDAAAQAGSHLTLATNALTALGASQTAASLAMQYMTAAAAG</sequence>
<dbReference type="EMBL" id="JAQBIE010000024">
    <property type="protein sequence ID" value="MDB6179002.1"/>
    <property type="molecule type" value="Genomic_DNA"/>
</dbReference>
<gene>
    <name evidence="1" type="ORF">PAF17_16035</name>
</gene>
<keyword evidence="2" id="KW-1185">Reference proteome</keyword>
<dbReference type="InterPro" id="IPR056209">
    <property type="entry name" value="SU10_adaptor"/>
</dbReference>
<organism evidence="1 2">
    <name type="scientific">Paracoccus onchidii</name>
    <dbReference type="NCBI Taxonomy" id="3017813"/>
    <lineage>
        <taxon>Bacteria</taxon>
        <taxon>Pseudomonadati</taxon>
        <taxon>Pseudomonadota</taxon>
        <taxon>Alphaproteobacteria</taxon>
        <taxon>Rhodobacterales</taxon>
        <taxon>Paracoccaceae</taxon>
        <taxon>Paracoccus</taxon>
    </lineage>
</organism>
<reference evidence="1" key="1">
    <citation type="submission" date="2022-12" db="EMBL/GenBank/DDBJ databases">
        <title>Paracoccus onchidii sp. nov., isolated from a marine invertebrate from the South China Sea.</title>
        <authorList>
            <person name="Xu S."/>
            <person name="Liu Z."/>
            <person name="Xu Y."/>
        </authorList>
    </citation>
    <scope>NUCLEOTIDE SEQUENCE</scope>
    <source>
        <strain evidence="1">Z330</strain>
    </source>
</reference>